<protein>
    <submittedName>
        <fullName evidence="7">Alpha-glucan family phosphorylase</fullName>
    </submittedName>
</protein>
<keyword evidence="5" id="KW-0808">Transferase</keyword>
<evidence type="ECO:0000256" key="3">
    <source>
        <dbReference type="ARBA" id="ARBA00022533"/>
    </source>
</evidence>
<evidence type="ECO:0000256" key="2">
    <source>
        <dbReference type="ARBA" id="ARBA00006047"/>
    </source>
</evidence>
<evidence type="ECO:0000256" key="1">
    <source>
        <dbReference type="ARBA" id="ARBA00001275"/>
    </source>
</evidence>
<dbReference type="Proteomes" id="UP000886752">
    <property type="component" value="Unassembled WGS sequence"/>
</dbReference>
<dbReference type="SUPFAM" id="SSF53756">
    <property type="entry name" value="UDP-Glycosyltransferase/glycogen phosphorylase"/>
    <property type="match status" value="2"/>
</dbReference>
<name>A0A9D1TPU4_9BACT</name>
<comment type="caution">
    <text evidence="7">The sequence shown here is derived from an EMBL/GenBank/DDBJ whole genome shotgun (WGS) entry which is preliminary data.</text>
</comment>
<dbReference type="InterPro" id="IPR011834">
    <property type="entry name" value="Agluc_phsphrylas"/>
</dbReference>
<organism evidence="7 8">
    <name type="scientific">Candidatus Desulfovibrio intestinipullorum</name>
    <dbReference type="NCBI Taxonomy" id="2838536"/>
    <lineage>
        <taxon>Bacteria</taxon>
        <taxon>Pseudomonadati</taxon>
        <taxon>Thermodesulfobacteriota</taxon>
        <taxon>Desulfovibrionia</taxon>
        <taxon>Desulfovibrionales</taxon>
        <taxon>Desulfovibrionaceae</taxon>
        <taxon>Desulfovibrio</taxon>
    </lineage>
</organism>
<feature type="domain" description="DUF3417" evidence="6">
    <location>
        <begin position="580"/>
        <end position="686"/>
    </location>
</feature>
<dbReference type="Pfam" id="PF05693">
    <property type="entry name" value="Glycogen_syn"/>
    <property type="match status" value="2"/>
</dbReference>
<evidence type="ECO:0000256" key="5">
    <source>
        <dbReference type="ARBA" id="ARBA00022679"/>
    </source>
</evidence>
<evidence type="ECO:0000313" key="7">
    <source>
        <dbReference type="EMBL" id="HIW01055.1"/>
    </source>
</evidence>
<reference evidence="7" key="2">
    <citation type="submission" date="2021-04" db="EMBL/GenBank/DDBJ databases">
        <authorList>
            <person name="Gilroy R."/>
        </authorList>
    </citation>
    <scope>NUCLEOTIDE SEQUENCE</scope>
    <source>
        <strain evidence="7">ChiHecec2B26-446</strain>
    </source>
</reference>
<dbReference type="InterPro" id="IPR008631">
    <property type="entry name" value="Glycogen_synth"/>
</dbReference>
<comment type="catalytic activity">
    <reaction evidence="1">
        <text>[(1-&gt;4)-alpha-D-glucosyl](n) + phosphate = [(1-&gt;4)-alpha-D-glucosyl](n-1) + alpha-D-glucose 1-phosphate</text>
        <dbReference type="Rhea" id="RHEA:41732"/>
        <dbReference type="Rhea" id="RHEA-COMP:9584"/>
        <dbReference type="Rhea" id="RHEA-COMP:9586"/>
        <dbReference type="ChEBI" id="CHEBI:15444"/>
        <dbReference type="ChEBI" id="CHEBI:43474"/>
        <dbReference type="ChEBI" id="CHEBI:58601"/>
        <dbReference type="EC" id="2.4.1.1"/>
    </reaction>
</comment>
<evidence type="ECO:0000259" key="6">
    <source>
        <dbReference type="Pfam" id="PF11897"/>
    </source>
</evidence>
<evidence type="ECO:0000313" key="8">
    <source>
        <dbReference type="Proteomes" id="UP000886752"/>
    </source>
</evidence>
<dbReference type="GO" id="GO:0004373">
    <property type="term" value="F:alpha-1,4-glucan glucosyltransferase (UDP-glucose donor) activity"/>
    <property type="evidence" value="ECO:0007669"/>
    <property type="project" value="InterPro"/>
</dbReference>
<dbReference type="PANTHER" id="PTHR42655">
    <property type="entry name" value="GLYCOGEN PHOSPHORYLASE"/>
    <property type="match status" value="1"/>
</dbReference>
<accession>A0A9D1TPU4</accession>
<dbReference type="InterPro" id="IPR000811">
    <property type="entry name" value="Glyco_trans_35"/>
</dbReference>
<dbReference type="Pfam" id="PF11897">
    <property type="entry name" value="DUF3417"/>
    <property type="match status" value="1"/>
</dbReference>
<dbReference type="NCBIfam" id="TIGR02094">
    <property type="entry name" value="more_P_ylases"/>
    <property type="match status" value="1"/>
</dbReference>
<dbReference type="EMBL" id="DXHV01000071">
    <property type="protein sequence ID" value="HIW01055.1"/>
    <property type="molecule type" value="Genomic_DNA"/>
</dbReference>
<keyword evidence="3" id="KW-0021">Allosteric enzyme</keyword>
<evidence type="ECO:0000256" key="4">
    <source>
        <dbReference type="ARBA" id="ARBA00022676"/>
    </source>
</evidence>
<comment type="similarity">
    <text evidence="2">Belongs to the glycogen phosphorylase family.</text>
</comment>
<gene>
    <name evidence="7" type="primary">glgP</name>
    <name evidence="7" type="ORF">H9894_07695</name>
</gene>
<dbReference type="GO" id="GO:0030170">
    <property type="term" value="F:pyridoxal phosphate binding"/>
    <property type="evidence" value="ECO:0007669"/>
    <property type="project" value="InterPro"/>
</dbReference>
<dbReference type="GO" id="GO:0005978">
    <property type="term" value="P:glycogen biosynthetic process"/>
    <property type="evidence" value="ECO:0007669"/>
    <property type="project" value="InterPro"/>
</dbReference>
<dbReference type="InterPro" id="IPR052182">
    <property type="entry name" value="Glycogen/Maltodextrin_Phosph"/>
</dbReference>
<sequence length="1418" mass="159264">MDYGNITVFETSWEVCNKVGGIYAVVSSKALQAVDNFGENYWLLGPDFGNNAEFEEDRGPAFEPIRKTLESHNLHCRLGHWLIPGNPKVILVDFRNRYNQNQLLFEYWKAYNVDSMSGGWDYVEPVMFATACGEVIKTIYQHFVEPVGAPAVAHFHEWMCGAGLLFLKRYCPTIGTVFTTHATMLGRSMCGHGRDLYGNTMDKPINPRQEAAALGITAKCSMETASAREADCFTTVSELTGDEASIVLGRQPDIITPNGLDLRVIPDYSTDRLKPALMRKSILKSCSGLLRRELPEQTCIVLISGRYEYVNKGIDIFLEALGELNKTLVDSQTHVLAICAVMGGHSGVNADAVSGDPAKTPTDGAYWLTSHHVHNPSADPILTNCKRLGLDNNPDNHVQVVFNPALLNGSDGFFNLTYADLLTGVDLGVFPSWYEPWGYTPEESVAYSVPTITTDLSGFGLWVRTNCKGGAERAGVGIIPRRQQRTEDVIAALKKYMADYTSMSETSVQHLRKAARKTATKCDWSEFFTYYIKAYNMAISKALDAGLEIKASISDHTTAFFSGSASTTPSLRPFIAYSSLPKQIARLRELANNIWWCWNPSCWDLFSRLAPDVWTKSGHNPIKCLEGATAAVLNEVLLDTGYMSLYEETMAAFDQYMSRPCPDQGEVSTTHPIAYFSTEYGLHESLPIYSGGLGVLSGDHLKSASDLNIPLVAVGLYYRYGYFKQQIDKDGRQIACYVENDPIDLPMELVRTASDEPLEISLQLPERRLFARVWRVKVGTISLYLLDSNVAKNTPDDRKVTDHLYVADRDFRIRQEFLLGVGGAVLLRKLGITPSVYHMNEGHSAFLILRRIRDLMNETRLSFDEAREIVRAGCVFTTHTPVDAGNERFSADLMMKYFSHYAASFGLSKADFLATGQRDRGTNAPYEMTILALRNSYKANGVSMVHGDVSRHMWQFLWQGIPVPEVPIGYVTNGVHMASYAGLEMSELLKRALGKNWVDLEPGAQTWFKFDSIPDKHIWRVHNLQKTALIEHLRVAIPPLYRKLGVDRKDIRTALDMLSTDILLIGFARRFAPYKRANLLFADLSRLESILSDAKHPVVLLFSGKAHPADSQGIDIMQEIIRFCTDKRFLGRIFFLEDYSLAISRLMVQGCDVWLNTPRRPYEASGTSGQKVTVNGVLNLSISDGWWCEGYNGSNGWTIGPVVKAMSQESQNDYSDAEALYNLLEEQIVPLYYFRNQDAIPTRWVKTMKESMRTLIPAYSSHRMVRDYLRDYYMPTAERQNQMFSQDFEAVKRIVEWKKDIAARFDSVHVGLLRIDGMDSDTCMAGQPIRVTVSLDPGKMKQDELLVQFVVGPFNGSELTEKPDVTRMEYERTTSDHSLVFSCDYVTRHSGHQAYGVRILPTAANLCSDFDTNLVLWA</sequence>
<dbReference type="Pfam" id="PF00343">
    <property type="entry name" value="Phosphorylase"/>
    <property type="match status" value="1"/>
</dbReference>
<dbReference type="Gene3D" id="3.40.50.2000">
    <property type="entry name" value="Glycogen Phosphorylase B"/>
    <property type="match status" value="5"/>
</dbReference>
<dbReference type="GO" id="GO:0008184">
    <property type="term" value="F:glycogen phosphorylase activity"/>
    <property type="evidence" value="ECO:0007669"/>
    <property type="project" value="InterPro"/>
</dbReference>
<proteinExistence type="inferred from homology"/>
<reference evidence="7" key="1">
    <citation type="journal article" date="2021" name="PeerJ">
        <title>Extensive microbial diversity within the chicken gut microbiome revealed by metagenomics and culture.</title>
        <authorList>
            <person name="Gilroy R."/>
            <person name="Ravi A."/>
            <person name="Getino M."/>
            <person name="Pursley I."/>
            <person name="Horton D.L."/>
            <person name="Alikhan N.F."/>
            <person name="Baker D."/>
            <person name="Gharbi K."/>
            <person name="Hall N."/>
            <person name="Watson M."/>
            <person name="Adriaenssens E.M."/>
            <person name="Foster-Nyarko E."/>
            <person name="Jarju S."/>
            <person name="Secka A."/>
            <person name="Antonio M."/>
            <person name="Oren A."/>
            <person name="Chaudhuri R.R."/>
            <person name="La Ragione R."/>
            <person name="Hildebrand F."/>
            <person name="Pallen M.J."/>
        </authorList>
    </citation>
    <scope>NUCLEOTIDE SEQUENCE</scope>
    <source>
        <strain evidence="7">ChiHecec2B26-446</strain>
    </source>
</reference>
<keyword evidence="4" id="KW-0328">Glycosyltransferase</keyword>
<dbReference type="InterPro" id="IPR024517">
    <property type="entry name" value="Glycogen_phosphorylase_DUF3417"/>
</dbReference>
<dbReference type="PANTHER" id="PTHR42655:SF1">
    <property type="entry name" value="GLYCOGEN PHOSPHORYLASE"/>
    <property type="match status" value="1"/>
</dbReference>